<dbReference type="Gene3D" id="1.10.10.10">
    <property type="entry name" value="Winged helix-like DNA-binding domain superfamily/Winged helix DNA-binding domain"/>
    <property type="match status" value="1"/>
</dbReference>
<sequence length="200" mass="23008">MDRWIPGRRERPGPDAEIPAEHRPPLRLVEGEAYTGWEAIYLDNVQRIYRLMFAKVGNRPDAEDLTAEVFLTALRPLRTSASVGEVRAYLRVTARTVLAAHWRRTLGREITGIDLERVAADFGRPPETGRAPERVERILAALPDRYRRVLELRFLRSYSIRDAARELRTSAGNVKVLQHRALRLAAEIVREEPPEDRRGR</sequence>
<feature type="domain" description="RNA polymerase sigma factor 70 region 4 type 2" evidence="7">
    <location>
        <begin position="134"/>
        <end position="183"/>
    </location>
</feature>
<keyword evidence="4" id="KW-0804">Transcription</keyword>
<dbReference type="PANTHER" id="PTHR43133:SF57">
    <property type="entry name" value="RNA POLYMERASE SIGMA-70 FACTOR"/>
    <property type="match status" value="1"/>
</dbReference>
<dbReference type="EMBL" id="BAABHJ010000009">
    <property type="protein sequence ID" value="GAA4609751.1"/>
    <property type="molecule type" value="Genomic_DNA"/>
</dbReference>
<dbReference type="Pfam" id="PF08281">
    <property type="entry name" value="Sigma70_r4_2"/>
    <property type="match status" value="1"/>
</dbReference>
<accession>A0ABP8TN77</accession>
<evidence type="ECO:0000259" key="7">
    <source>
        <dbReference type="Pfam" id="PF08281"/>
    </source>
</evidence>
<evidence type="ECO:0000313" key="9">
    <source>
        <dbReference type="Proteomes" id="UP001500212"/>
    </source>
</evidence>
<dbReference type="InterPro" id="IPR039425">
    <property type="entry name" value="RNA_pol_sigma-70-like"/>
</dbReference>
<name>A0ABP8TN77_9ACTN</name>
<reference evidence="9" key="1">
    <citation type="journal article" date="2019" name="Int. J. Syst. Evol. Microbiol.">
        <title>The Global Catalogue of Microorganisms (GCM) 10K type strain sequencing project: providing services to taxonomists for standard genome sequencing and annotation.</title>
        <authorList>
            <consortium name="The Broad Institute Genomics Platform"/>
            <consortium name="The Broad Institute Genome Sequencing Center for Infectious Disease"/>
            <person name="Wu L."/>
            <person name="Ma J."/>
        </authorList>
    </citation>
    <scope>NUCLEOTIDE SEQUENCE [LARGE SCALE GENOMIC DNA]</scope>
    <source>
        <strain evidence="9">JCM 17938</strain>
    </source>
</reference>
<organism evidence="8 9">
    <name type="scientific">Actinoallomurus liliacearum</name>
    <dbReference type="NCBI Taxonomy" id="1080073"/>
    <lineage>
        <taxon>Bacteria</taxon>
        <taxon>Bacillati</taxon>
        <taxon>Actinomycetota</taxon>
        <taxon>Actinomycetes</taxon>
        <taxon>Streptosporangiales</taxon>
        <taxon>Thermomonosporaceae</taxon>
        <taxon>Actinoallomurus</taxon>
    </lineage>
</organism>
<dbReference type="Proteomes" id="UP001500212">
    <property type="component" value="Unassembled WGS sequence"/>
</dbReference>
<evidence type="ECO:0000256" key="1">
    <source>
        <dbReference type="ARBA" id="ARBA00010641"/>
    </source>
</evidence>
<proteinExistence type="inferred from homology"/>
<evidence type="ECO:0000259" key="6">
    <source>
        <dbReference type="Pfam" id="PF04542"/>
    </source>
</evidence>
<dbReference type="SUPFAM" id="SSF88659">
    <property type="entry name" value="Sigma3 and sigma4 domains of RNA polymerase sigma factors"/>
    <property type="match status" value="1"/>
</dbReference>
<protein>
    <submittedName>
        <fullName evidence="8">Sigma-70 family RNA polymerase sigma factor</fullName>
    </submittedName>
</protein>
<dbReference type="InterPro" id="IPR013249">
    <property type="entry name" value="RNA_pol_sigma70_r4_t2"/>
</dbReference>
<dbReference type="Pfam" id="PF04542">
    <property type="entry name" value="Sigma70_r2"/>
    <property type="match status" value="1"/>
</dbReference>
<feature type="domain" description="RNA polymerase sigma-70 region 2" evidence="6">
    <location>
        <begin position="41"/>
        <end position="104"/>
    </location>
</feature>
<keyword evidence="3" id="KW-0731">Sigma factor</keyword>
<keyword evidence="2" id="KW-0805">Transcription regulation</keyword>
<keyword evidence="9" id="KW-1185">Reference proteome</keyword>
<gene>
    <name evidence="8" type="ORF">GCM10023195_39560</name>
</gene>
<comment type="similarity">
    <text evidence="1">Belongs to the sigma-70 factor family. ECF subfamily.</text>
</comment>
<dbReference type="InterPro" id="IPR036388">
    <property type="entry name" value="WH-like_DNA-bd_sf"/>
</dbReference>
<evidence type="ECO:0000256" key="4">
    <source>
        <dbReference type="ARBA" id="ARBA00023163"/>
    </source>
</evidence>
<evidence type="ECO:0000313" key="8">
    <source>
        <dbReference type="EMBL" id="GAA4609751.1"/>
    </source>
</evidence>
<dbReference type="PANTHER" id="PTHR43133">
    <property type="entry name" value="RNA POLYMERASE ECF-TYPE SIGMA FACTO"/>
    <property type="match status" value="1"/>
</dbReference>
<dbReference type="InterPro" id="IPR007627">
    <property type="entry name" value="RNA_pol_sigma70_r2"/>
</dbReference>
<evidence type="ECO:0000256" key="2">
    <source>
        <dbReference type="ARBA" id="ARBA00023015"/>
    </source>
</evidence>
<dbReference type="InterPro" id="IPR013325">
    <property type="entry name" value="RNA_pol_sigma_r2"/>
</dbReference>
<dbReference type="NCBIfam" id="TIGR02937">
    <property type="entry name" value="sigma70-ECF"/>
    <property type="match status" value="1"/>
</dbReference>
<comment type="caution">
    <text evidence="8">The sequence shown here is derived from an EMBL/GenBank/DDBJ whole genome shotgun (WGS) entry which is preliminary data.</text>
</comment>
<dbReference type="Gene3D" id="1.10.1740.10">
    <property type="match status" value="1"/>
</dbReference>
<dbReference type="SUPFAM" id="SSF88946">
    <property type="entry name" value="Sigma2 domain of RNA polymerase sigma factors"/>
    <property type="match status" value="1"/>
</dbReference>
<feature type="region of interest" description="Disordered" evidence="5">
    <location>
        <begin position="1"/>
        <end position="21"/>
    </location>
</feature>
<dbReference type="InterPro" id="IPR014284">
    <property type="entry name" value="RNA_pol_sigma-70_dom"/>
</dbReference>
<evidence type="ECO:0000256" key="5">
    <source>
        <dbReference type="SAM" id="MobiDB-lite"/>
    </source>
</evidence>
<dbReference type="InterPro" id="IPR013324">
    <property type="entry name" value="RNA_pol_sigma_r3/r4-like"/>
</dbReference>
<dbReference type="CDD" id="cd06171">
    <property type="entry name" value="Sigma70_r4"/>
    <property type="match status" value="1"/>
</dbReference>
<evidence type="ECO:0000256" key="3">
    <source>
        <dbReference type="ARBA" id="ARBA00023082"/>
    </source>
</evidence>
<dbReference type="RefSeq" id="WP_345356030.1">
    <property type="nucleotide sequence ID" value="NZ_BAABHJ010000009.1"/>
</dbReference>